<dbReference type="GO" id="GO:0043683">
    <property type="term" value="P:type IV pilus assembly"/>
    <property type="evidence" value="ECO:0007669"/>
    <property type="project" value="InterPro"/>
</dbReference>
<dbReference type="Proteomes" id="UP000593994">
    <property type="component" value="Chromosome"/>
</dbReference>
<dbReference type="AlphaFoldDB" id="A0A7S7LWS2"/>
<dbReference type="InterPro" id="IPR007445">
    <property type="entry name" value="PilO"/>
</dbReference>
<dbReference type="RefSeq" id="WP_194371225.1">
    <property type="nucleotide sequence ID" value="NZ_CP054492.1"/>
</dbReference>
<dbReference type="GO" id="GO:0043107">
    <property type="term" value="P:type IV pilus-dependent motility"/>
    <property type="evidence" value="ECO:0007669"/>
    <property type="project" value="InterPro"/>
</dbReference>
<dbReference type="Pfam" id="PF04350">
    <property type="entry name" value="PilO"/>
    <property type="match status" value="1"/>
</dbReference>
<dbReference type="Gene3D" id="3.30.70.60">
    <property type="match status" value="1"/>
</dbReference>
<dbReference type="EMBL" id="CP054492">
    <property type="protein sequence ID" value="QOY52820.1"/>
    <property type="molecule type" value="Genomic_DNA"/>
</dbReference>
<keyword evidence="3" id="KW-1185">Reference proteome</keyword>
<sequence length="211" mass="24438">MNFILMIEDYLQKTDNFFKEKSQKDVYYIYLMIIGVIVAIAYPFYDLSVDEFTNAKNKVKEISVKINSDKAFLQVNPETKIVQLSQDIKKLATELQINIDNNEYIKSKIETISSLIYDERAWGEYLSSISTNAKKYNIQIINFTNKYATNNESFGHILDISIQFKSDYSNAIKFINSLEKSELVVDVHDISMRAEDALNTKLDISVWGITY</sequence>
<name>A0A7S7LWS2_9BACT</name>
<feature type="transmembrane region" description="Helical" evidence="1">
    <location>
        <begin position="26"/>
        <end position="45"/>
    </location>
</feature>
<keyword evidence="1" id="KW-0812">Transmembrane</keyword>
<evidence type="ECO:0000256" key="1">
    <source>
        <dbReference type="SAM" id="Phobius"/>
    </source>
</evidence>
<evidence type="ECO:0000313" key="3">
    <source>
        <dbReference type="Proteomes" id="UP000593994"/>
    </source>
</evidence>
<gene>
    <name evidence="2" type="primary">pilO</name>
    <name evidence="2" type="ORF">HUE88_03795</name>
</gene>
<keyword evidence="1" id="KW-0472">Membrane</keyword>
<proteinExistence type="predicted"/>
<dbReference type="KEGG" id="sbal:HUE88_03795"/>
<dbReference type="InterPro" id="IPR014717">
    <property type="entry name" value="Transl_elong_EF1B/ribsomal_bS6"/>
</dbReference>
<keyword evidence="1" id="KW-1133">Transmembrane helix</keyword>
<protein>
    <submittedName>
        <fullName evidence="2">Type 4a pilus biogenesis protein PilO</fullName>
    </submittedName>
</protein>
<evidence type="ECO:0000313" key="2">
    <source>
        <dbReference type="EMBL" id="QOY52820.1"/>
    </source>
</evidence>
<organism evidence="2 3">
    <name type="scientific">Candidatus Sulfurimonas baltica</name>
    <dbReference type="NCBI Taxonomy" id="2740404"/>
    <lineage>
        <taxon>Bacteria</taxon>
        <taxon>Pseudomonadati</taxon>
        <taxon>Campylobacterota</taxon>
        <taxon>Epsilonproteobacteria</taxon>
        <taxon>Campylobacterales</taxon>
        <taxon>Sulfurimonadaceae</taxon>
        <taxon>Sulfurimonas</taxon>
    </lineage>
</organism>
<reference evidence="2 3" key="1">
    <citation type="submission" date="2020-05" db="EMBL/GenBank/DDBJ databases">
        <title>Sulfurimonas marisnigri, sp. nov., and Sulfurimonas baltica, sp. nov., manganese oxide reducing chemolithoautotrophs of the class Epsilonproteobacteria isolated from the pelagic redoxclines of the Black and Baltic Seas and emended description of the genus Sulfurimonas.</title>
        <authorList>
            <person name="Henkel J.V."/>
            <person name="Laudan C."/>
            <person name="Werner J."/>
            <person name="Neu T."/>
            <person name="Plewe S."/>
            <person name="Sproer C."/>
            <person name="Bunk B."/>
            <person name="Schulz-Vogt H.N."/>
        </authorList>
    </citation>
    <scope>NUCLEOTIDE SEQUENCE [LARGE SCALE GENOMIC DNA]</scope>
    <source>
        <strain evidence="2 3">GD2</strain>
    </source>
</reference>
<accession>A0A7S7LWS2</accession>